<organism evidence="2 3">
    <name type="scientific">Paractinoplanes bogorensis</name>
    <dbReference type="NCBI Taxonomy" id="1610840"/>
    <lineage>
        <taxon>Bacteria</taxon>
        <taxon>Bacillati</taxon>
        <taxon>Actinomycetota</taxon>
        <taxon>Actinomycetes</taxon>
        <taxon>Micromonosporales</taxon>
        <taxon>Micromonosporaceae</taxon>
        <taxon>Paractinoplanes</taxon>
    </lineage>
</organism>
<dbReference type="GO" id="GO:0016787">
    <property type="term" value="F:hydrolase activity"/>
    <property type="evidence" value="ECO:0007669"/>
    <property type="project" value="UniProtKB-KW"/>
</dbReference>
<reference evidence="2 3" key="1">
    <citation type="submission" date="2021-06" db="EMBL/GenBank/DDBJ databases">
        <title>Actinoplanes lichenicola sp. nov., and Actinoplanes ovalisporus sp. nov., isolated from lichen in Thailand.</title>
        <authorList>
            <person name="Saeng-In P."/>
            <person name="Kanchanasin P."/>
            <person name="Yuki M."/>
            <person name="Kudo T."/>
            <person name="Ohkuma M."/>
            <person name="Phongsopitanun W."/>
            <person name="Tanasupawat S."/>
        </authorList>
    </citation>
    <scope>NUCLEOTIDE SEQUENCE [LARGE SCALE GENOMIC DNA]</scope>
    <source>
        <strain evidence="2 3">NBRC 110975</strain>
    </source>
</reference>
<dbReference type="Gene3D" id="3.40.630.100">
    <property type="entry name" value="Poly-gamma-glutamate hydrolase, zinc-binding motif"/>
    <property type="match status" value="1"/>
</dbReference>
<keyword evidence="3" id="KW-1185">Reference proteome</keyword>
<dbReference type="Pfam" id="PF05908">
    <property type="entry name" value="Gamma_PGA_hydro"/>
    <property type="match status" value="1"/>
</dbReference>
<dbReference type="RefSeq" id="WP_215795631.1">
    <property type="nucleotide sequence ID" value="NZ_JAHKKG010000019.1"/>
</dbReference>
<gene>
    <name evidence="2" type="ORF">KOI35_43590</name>
</gene>
<sequence>MPALSRRTVLAAFGAAAVPPLVVTGARPALAADEFGSNTELYANANYTEGVDYARRFRRHGALDDNEAPGDTFPDTAIIALHGGGIEPGTSELCLAVAGYHPAGGLVGGAVYDYWLFEGIRSSDNAILHITSTNCDDPVARATVGGSQRAVSLHGCSPEQAEYPAGTAAIVIGGRDTPLKAAMLSSMRTTFNGTDIQVKDAALVPRLGGDDPDNIVNLTVPKRGVQFELTTPLRARMFGTNTRTGRKNTTLPLFWSFTNAVRETLASS</sequence>
<evidence type="ECO:0000256" key="1">
    <source>
        <dbReference type="SAM" id="SignalP"/>
    </source>
</evidence>
<dbReference type="PROSITE" id="PS51318">
    <property type="entry name" value="TAT"/>
    <property type="match status" value="1"/>
</dbReference>
<keyword evidence="1" id="KW-0732">Signal</keyword>
<feature type="signal peptide" evidence="1">
    <location>
        <begin position="1"/>
        <end position="31"/>
    </location>
</feature>
<evidence type="ECO:0000313" key="2">
    <source>
        <dbReference type="EMBL" id="MBU2670408.1"/>
    </source>
</evidence>
<dbReference type="InterPro" id="IPR006311">
    <property type="entry name" value="TAT_signal"/>
</dbReference>
<feature type="chain" id="PRO_5045364380" evidence="1">
    <location>
        <begin position="32"/>
        <end position="268"/>
    </location>
</feature>
<dbReference type="InterPro" id="IPR008585">
    <property type="entry name" value="Gamma_PGA_hydro"/>
</dbReference>
<proteinExistence type="predicted"/>
<name>A0ABS5Z417_9ACTN</name>
<protein>
    <submittedName>
        <fullName evidence="2">Poly-gamma-glutamate hydrolase family protein</fullName>
    </submittedName>
</protein>
<dbReference type="EMBL" id="JAHKKG010000019">
    <property type="protein sequence ID" value="MBU2670408.1"/>
    <property type="molecule type" value="Genomic_DNA"/>
</dbReference>
<accession>A0ABS5Z417</accession>
<comment type="caution">
    <text evidence="2">The sequence shown here is derived from an EMBL/GenBank/DDBJ whole genome shotgun (WGS) entry which is preliminary data.</text>
</comment>
<evidence type="ECO:0000313" key="3">
    <source>
        <dbReference type="Proteomes" id="UP001519654"/>
    </source>
</evidence>
<dbReference type="Proteomes" id="UP001519654">
    <property type="component" value="Unassembled WGS sequence"/>
</dbReference>
<dbReference type="InterPro" id="IPR038128">
    <property type="entry name" value="Gamma_PGA_hydro_sf"/>
</dbReference>
<keyword evidence="2" id="KW-0378">Hydrolase</keyword>